<dbReference type="EMBL" id="DVHN01000071">
    <property type="protein sequence ID" value="HIR88544.1"/>
    <property type="molecule type" value="Genomic_DNA"/>
</dbReference>
<keyword evidence="2" id="KW-0812">Transmembrane</keyword>
<sequence length="244" mass="28498">MEVLKFTLKGKTAFFKMPEVNTYYYFTYGNIHKVVLLGIFGAILGYGGYSQWKKNDKHPYPEFYRKLADIGVAIVPKENTKGYINKKIQVFNNSVGYASTEKGGNLVIKQQWLENPEWDIYVKIDRDEAQKIKESILSRKSVYIPYLGSNDHPAEILYPKILECCLVKCNEIQQMDSLFPEKYFEIDYEDCDVITPFKYSEYLPIGLNEDTQMYLMEKLIFTNFPIISHEIEVYDVDGKKISFI</sequence>
<comment type="caution">
    <text evidence="3">The sequence shown here is derived from an EMBL/GenBank/DDBJ whole genome shotgun (WGS) entry which is preliminary data.</text>
</comment>
<proteinExistence type="predicted"/>
<evidence type="ECO:0000313" key="3">
    <source>
        <dbReference type="EMBL" id="HIR88544.1"/>
    </source>
</evidence>
<protein>
    <submittedName>
        <fullName evidence="3">Type I-B CRISPR-associated protein Cas5</fullName>
    </submittedName>
</protein>
<dbReference type="InterPro" id="IPR013421">
    <property type="entry name" value="CRISPR-assoc_prot_Cas5_HALMA"/>
</dbReference>
<dbReference type="GO" id="GO:0051607">
    <property type="term" value="P:defense response to virus"/>
    <property type="evidence" value="ECO:0007669"/>
    <property type="project" value="UniProtKB-KW"/>
</dbReference>
<dbReference type="NCBIfam" id="TIGR02593">
    <property type="entry name" value="CRISPR_cas5"/>
    <property type="match status" value="1"/>
</dbReference>
<reference evidence="3" key="2">
    <citation type="journal article" date="2021" name="PeerJ">
        <title>Extensive microbial diversity within the chicken gut microbiome revealed by metagenomics and culture.</title>
        <authorList>
            <person name="Gilroy R."/>
            <person name="Ravi A."/>
            <person name="Getino M."/>
            <person name="Pursley I."/>
            <person name="Horton D.L."/>
            <person name="Alikhan N.F."/>
            <person name="Baker D."/>
            <person name="Gharbi K."/>
            <person name="Hall N."/>
            <person name="Watson M."/>
            <person name="Adriaenssens E.M."/>
            <person name="Foster-Nyarko E."/>
            <person name="Jarju S."/>
            <person name="Secka A."/>
            <person name="Antonio M."/>
            <person name="Oren A."/>
            <person name="Chaudhuri R.R."/>
            <person name="La Ragione R."/>
            <person name="Hildebrand F."/>
            <person name="Pallen M.J."/>
        </authorList>
    </citation>
    <scope>NUCLEOTIDE SEQUENCE</scope>
    <source>
        <strain evidence="3">ChiW13-3771</strain>
    </source>
</reference>
<name>A0A9D1JD13_9FIRM</name>
<keyword evidence="2" id="KW-0472">Membrane</keyword>
<evidence type="ECO:0000256" key="2">
    <source>
        <dbReference type="SAM" id="Phobius"/>
    </source>
</evidence>
<keyword evidence="2" id="KW-1133">Transmembrane helix</keyword>
<evidence type="ECO:0000313" key="4">
    <source>
        <dbReference type="Proteomes" id="UP000824201"/>
    </source>
</evidence>
<dbReference type="Proteomes" id="UP000824201">
    <property type="component" value="Unassembled WGS sequence"/>
</dbReference>
<accession>A0A9D1JD13</accession>
<organism evidence="3 4">
    <name type="scientific">Candidatus Fimimorpha faecalis</name>
    <dbReference type="NCBI Taxonomy" id="2840824"/>
    <lineage>
        <taxon>Bacteria</taxon>
        <taxon>Bacillati</taxon>
        <taxon>Bacillota</taxon>
        <taxon>Clostridia</taxon>
        <taxon>Eubacteriales</taxon>
        <taxon>Candidatus Fimimorpha</taxon>
    </lineage>
</organism>
<feature type="transmembrane region" description="Helical" evidence="2">
    <location>
        <begin position="31"/>
        <end position="49"/>
    </location>
</feature>
<evidence type="ECO:0000256" key="1">
    <source>
        <dbReference type="ARBA" id="ARBA00023118"/>
    </source>
</evidence>
<keyword evidence="1" id="KW-0051">Antiviral defense</keyword>
<dbReference type="NCBIfam" id="TIGR02592">
    <property type="entry name" value="cas_Cas5h"/>
    <property type="match status" value="1"/>
</dbReference>
<gene>
    <name evidence="3" type="primary">cas5b</name>
    <name evidence="3" type="ORF">IAC96_06285</name>
</gene>
<reference evidence="3" key="1">
    <citation type="submission" date="2020-10" db="EMBL/GenBank/DDBJ databases">
        <authorList>
            <person name="Gilroy R."/>
        </authorList>
    </citation>
    <scope>NUCLEOTIDE SEQUENCE</scope>
    <source>
        <strain evidence="3">ChiW13-3771</strain>
    </source>
</reference>
<dbReference type="InterPro" id="IPR013422">
    <property type="entry name" value="CRISPR-assoc_prot_Cas5_N"/>
</dbReference>
<dbReference type="AlphaFoldDB" id="A0A9D1JD13"/>